<feature type="region of interest" description="Disordered" evidence="2">
    <location>
        <begin position="1"/>
        <end position="116"/>
    </location>
</feature>
<dbReference type="EMBL" id="KV750378">
    <property type="protein sequence ID" value="OCL05112.1"/>
    <property type="molecule type" value="Genomic_DNA"/>
</dbReference>
<dbReference type="GO" id="GO:0006623">
    <property type="term" value="P:protein targeting to vacuole"/>
    <property type="evidence" value="ECO:0007669"/>
    <property type="project" value="TreeGrafter"/>
</dbReference>
<evidence type="ECO:0000313" key="4">
    <source>
        <dbReference type="Proteomes" id="UP000250140"/>
    </source>
</evidence>
<comment type="similarity">
    <text evidence="1">Belongs to the GID4/VID24 family.</text>
</comment>
<name>A0A8E2EUF7_9PEZI</name>
<dbReference type="Proteomes" id="UP000250140">
    <property type="component" value="Unassembled WGS sequence"/>
</dbReference>
<dbReference type="AlphaFoldDB" id="A0A8E2EUF7"/>
<dbReference type="Pfam" id="PF09783">
    <property type="entry name" value="Vac_ImportDeg"/>
    <property type="match status" value="1"/>
</dbReference>
<evidence type="ECO:0000313" key="3">
    <source>
        <dbReference type="EMBL" id="OCL05112.1"/>
    </source>
</evidence>
<proteinExistence type="inferred from homology"/>
<gene>
    <name evidence="3" type="ORF">AOQ84DRAFT_433187</name>
</gene>
<reference evidence="3 4" key="1">
    <citation type="journal article" date="2016" name="Nat. Commun.">
        <title>Ectomycorrhizal ecology is imprinted in the genome of the dominant symbiotic fungus Cenococcum geophilum.</title>
        <authorList>
            <consortium name="DOE Joint Genome Institute"/>
            <person name="Peter M."/>
            <person name="Kohler A."/>
            <person name="Ohm R.A."/>
            <person name="Kuo A."/>
            <person name="Krutzmann J."/>
            <person name="Morin E."/>
            <person name="Arend M."/>
            <person name="Barry K.W."/>
            <person name="Binder M."/>
            <person name="Choi C."/>
            <person name="Clum A."/>
            <person name="Copeland A."/>
            <person name="Grisel N."/>
            <person name="Haridas S."/>
            <person name="Kipfer T."/>
            <person name="LaButti K."/>
            <person name="Lindquist E."/>
            <person name="Lipzen A."/>
            <person name="Maire R."/>
            <person name="Meier B."/>
            <person name="Mihaltcheva S."/>
            <person name="Molinier V."/>
            <person name="Murat C."/>
            <person name="Poggeler S."/>
            <person name="Quandt C.A."/>
            <person name="Sperisen C."/>
            <person name="Tritt A."/>
            <person name="Tisserant E."/>
            <person name="Crous P.W."/>
            <person name="Henrissat B."/>
            <person name="Nehls U."/>
            <person name="Egli S."/>
            <person name="Spatafora J.W."/>
            <person name="Grigoriev I.V."/>
            <person name="Martin F.M."/>
        </authorList>
    </citation>
    <scope>NUCLEOTIDE SEQUENCE [LARGE SCALE GENOMIC DNA]</scope>
    <source>
        <strain evidence="3 4">CBS 207.34</strain>
    </source>
</reference>
<sequence length="336" mass="38116">MPTPSSDDALMPSPPAEHESHPSGRTTCPPEETRIYSPRGDASNETVHSDPIADLSYPAPSQQPTPPADGDDSSNASSAPESRNKRPETEEDGPIRDTPSPMSAVEEPAECDQRTSQIWPVSATSPTNAFWYHPALLASPFPSSRFLPNSTSSFLRPGSKFHGTQQSDRQVYDVQVEIKHVDMKESFLCGYLRIQGLTEDHPSLTTYFEGEIIGTKYTFVTKHPEWGSNEKVDMQHWARFQPWRPLAKQAKRQDFSYKNFAQRENIFMRWKEYFLVPDHRVRTINGASFEGFYYICFNQVSGKISGIYFHAKSEKFQQLELQHVPDFGCQGAIEFR</sequence>
<evidence type="ECO:0000256" key="1">
    <source>
        <dbReference type="ARBA" id="ARBA00061469"/>
    </source>
</evidence>
<dbReference type="OrthoDB" id="62at2759"/>
<dbReference type="InterPro" id="IPR018618">
    <property type="entry name" value="GID4/10-like"/>
</dbReference>
<keyword evidence="4" id="KW-1185">Reference proteome</keyword>
<dbReference type="GO" id="GO:0034657">
    <property type="term" value="C:GID complex"/>
    <property type="evidence" value="ECO:0007669"/>
    <property type="project" value="TreeGrafter"/>
</dbReference>
<dbReference type="PANTHER" id="PTHR14534">
    <property type="entry name" value="VACUOLAR IMPORT AND DEGRADATION PROTEIN 24"/>
    <property type="match status" value="1"/>
</dbReference>
<dbReference type="GO" id="GO:0005773">
    <property type="term" value="C:vacuole"/>
    <property type="evidence" value="ECO:0007669"/>
    <property type="project" value="GOC"/>
</dbReference>
<dbReference type="GO" id="GO:0043161">
    <property type="term" value="P:proteasome-mediated ubiquitin-dependent protein catabolic process"/>
    <property type="evidence" value="ECO:0007669"/>
    <property type="project" value="TreeGrafter"/>
</dbReference>
<accession>A0A8E2EUF7</accession>
<dbReference type="GO" id="GO:0007039">
    <property type="term" value="P:protein catabolic process in the vacuole"/>
    <property type="evidence" value="ECO:0007669"/>
    <property type="project" value="TreeGrafter"/>
</dbReference>
<organism evidence="3 4">
    <name type="scientific">Glonium stellatum</name>
    <dbReference type="NCBI Taxonomy" id="574774"/>
    <lineage>
        <taxon>Eukaryota</taxon>
        <taxon>Fungi</taxon>
        <taxon>Dikarya</taxon>
        <taxon>Ascomycota</taxon>
        <taxon>Pezizomycotina</taxon>
        <taxon>Dothideomycetes</taxon>
        <taxon>Pleosporomycetidae</taxon>
        <taxon>Gloniales</taxon>
        <taxon>Gloniaceae</taxon>
        <taxon>Glonium</taxon>
    </lineage>
</organism>
<dbReference type="PANTHER" id="PTHR14534:SF3">
    <property type="entry name" value="GID COMPLEX SUBUNIT 4 HOMOLOG"/>
    <property type="match status" value="1"/>
</dbReference>
<dbReference type="GO" id="GO:0045721">
    <property type="term" value="P:negative regulation of gluconeogenesis"/>
    <property type="evidence" value="ECO:0007669"/>
    <property type="project" value="TreeGrafter"/>
</dbReference>
<evidence type="ECO:0000256" key="2">
    <source>
        <dbReference type="SAM" id="MobiDB-lite"/>
    </source>
</evidence>
<evidence type="ECO:0008006" key="5">
    <source>
        <dbReference type="Google" id="ProtNLM"/>
    </source>
</evidence>
<protein>
    <recommendedName>
        <fullName evidence="5">Vesicle-mediated transport protein Vid24</fullName>
    </recommendedName>
</protein>